<reference evidence="2" key="1">
    <citation type="submission" date="2020-08" db="EMBL/GenBank/DDBJ databases">
        <title>Multicomponent nature underlies the extraordinary mechanical properties of spider dragline silk.</title>
        <authorList>
            <person name="Kono N."/>
            <person name="Nakamura H."/>
            <person name="Mori M."/>
            <person name="Yoshida Y."/>
            <person name="Ohtoshi R."/>
            <person name="Malay A.D."/>
            <person name="Moran D.A.P."/>
            <person name="Tomita M."/>
            <person name="Numata K."/>
            <person name="Arakawa K."/>
        </authorList>
    </citation>
    <scope>NUCLEOTIDE SEQUENCE</scope>
</reference>
<feature type="compositionally biased region" description="Polar residues" evidence="1">
    <location>
        <begin position="8"/>
        <end position="19"/>
    </location>
</feature>
<keyword evidence="3" id="KW-1185">Reference proteome</keyword>
<gene>
    <name evidence="2" type="ORF">TNIN_350341</name>
</gene>
<sequence length="154" mass="16279">MGGGGSPSRRSATVDSPPTSDRRLGPISPPVQYNARSRAQIPSTKSNSRRSNSDSLNPPRSPGLDPRTVPPRSARPRPGPSLLGPDLHSPAVRVRRTTPAPSGRDLGPIFRRSQNNARSSPTLIDQVRGPGPSLLGPSASSDRRSPVRSASSRN</sequence>
<feature type="compositionally biased region" description="Polar residues" evidence="1">
    <location>
        <begin position="112"/>
        <end position="123"/>
    </location>
</feature>
<feature type="region of interest" description="Disordered" evidence="1">
    <location>
        <begin position="1"/>
        <end position="154"/>
    </location>
</feature>
<dbReference type="EMBL" id="BMAV01022258">
    <property type="protein sequence ID" value="GFY76978.1"/>
    <property type="molecule type" value="Genomic_DNA"/>
</dbReference>
<feature type="compositionally biased region" description="Polar residues" evidence="1">
    <location>
        <begin position="34"/>
        <end position="45"/>
    </location>
</feature>
<dbReference type="AlphaFoldDB" id="A0A8X6YU09"/>
<comment type="caution">
    <text evidence="2">The sequence shown here is derived from an EMBL/GenBank/DDBJ whole genome shotgun (WGS) entry which is preliminary data.</text>
</comment>
<proteinExistence type="predicted"/>
<feature type="compositionally biased region" description="Low complexity" evidence="1">
    <location>
        <begin position="129"/>
        <end position="140"/>
    </location>
</feature>
<name>A0A8X6YU09_9ARAC</name>
<evidence type="ECO:0000313" key="2">
    <source>
        <dbReference type="EMBL" id="GFY76978.1"/>
    </source>
</evidence>
<organism evidence="2 3">
    <name type="scientific">Trichonephila inaurata madagascariensis</name>
    <dbReference type="NCBI Taxonomy" id="2747483"/>
    <lineage>
        <taxon>Eukaryota</taxon>
        <taxon>Metazoa</taxon>
        <taxon>Ecdysozoa</taxon>
        <taxon>Arthropoda</taxon>
        <taxon>Chelicerata</taxon>
        <taxon>Arachnida</taxon>
        <taxon>Araneae</taxon>
        <taxon>Araneomorphae</taxon>
        <taxon>Entelegynae</taxon>
        <taxon>Araneoidea</taxon>
        <taxon>Nephilidae</taxon>
        <taxon>Trichonephila</taxon>
        <taxon>Trichonephila inaurata</taxon>
    </lineage>
</organism>
<protein>
    <submittedName>
        <fullName evidence="2">Uncharacterized protein</fullName>
    </submittedName>
</protein>
<evidence type="ECO:0000313" key="3">
    <source>
        <dbReference type="Proteomes" id="UP000886998"/>
    </source>
</evidence>
<feature type="compositionally biased region" description="Low complexity" evidence="1">
    <location>
        <begin position="49"/>
        <end position="58"/>
    </location>
</feature>
<accession>A0A8X6YU09</accession>
<evidence type="ECO:0000256" key="1">
    <source>
        <dbReference type="SAM" id="MobiDB-lite"/>
    </source>
</evidence>
<dbReference type="Proteomes" id="UP000886998">
    <property type="component" value="Unassembled WGS sequence"/>
</dbReference>